<dbReference type="GO" id="GO:0006310">
    <property type="term" value="P:DNA recombination"/>
    <property type="evidence" value="ECO:0007669"/>
    <property type="project" value="UniProtKB-KW"/>
</dbReference>
<dbReference type="InterPro" id="IPR028259">
    <property type="entry name" value="AP2-like_int_N"/>
</dbReference>
<dbReference type="GO" id="GO:0003677">
    <property type="term" value="F:DNA binding"/>
    <property type="evidence" value="ECO:0007669"/>
    <property type="project" value="UniProtKB-UniRule"/>
</dbReference>
<dbReference type="AlphaFoldDB" id="A0A419V0E9"/>
<dbReference type="PROSITE" id="PS51898">
    <property type="entry name" value="TYR_RECOMBINASE"/>
    <property type="match status" value="1"/>
</dbReference>
<dbReference type="Pfam" id="PF14659">
    <property type="entry name" value="Phage_int_SAM_3"/>
    <property type="match status" value="1"/>
</dbReference>
<evidence type="ECO:0000313" key="8">
    <source>
        <dbReference type="EMBL" id="RKD71408.1"/>
    </source>
</evidence>
<evidence type="ECO:0000256" key="3">
    <source>
        <dbReference type="ARBA" id="ARBA00023125"/>
    </source>
</evidence>
<evidence type="ECO:0000259" key="7">
    <source>
        <dbReference type="PROSITE" id="PS51900"/>
    </source>
</evidence>
<keyword evidence="2" id="KW-0229">DNA integration</keyword>
<dbReference type="Pfam" id="PF14657">
    <property type="entry name" value="Arm-DNA-bind_4"/>
    <property type="match status" value="1"/>
</dbReference>
<dbReference type="PANTHER" id="PTHR30349:SF64">
    <property type="entry name" value="PROPHAGE INTEGRASE INTD-RELATED"/>
    <property type="match status" value="1"/>
</dbReference>
<protein>
    <submittedName>
        <fullName evidence="8">Site-specific recombinase XerD</fullName>
    </submittedName>
</protein>
<name>A0A419V0E9_9BACL</name>
<evidence type="ECO:0000256" key="2">
    <source>
        <dbReference type="ARBA" id="ARBA00022908"/>
    </source>
</evidence>
<comment type="similarity">
    <text evidence="1">Belongs to the 'phage' integrase family.</text>
</comment>
<dbReference type="InterPro" id="IPR002104">
    <property type="entry name" value="Integrase_catalytic"/>
</dbReference>
<keyword evidence="4" id="KW-0233">DNA recombination</keyword>
<dbReference type="Gene3D" id="1.10.443.10">
    <property type="entry name" value="Intergrase catalytic core"/>
    <property type="match status" value="1"/>
</dbReference>
<dbReference type="PROSITE" id="PS51900">
    <property type="entry name" value="CB"/>
    <property type="match status" value="1"/>
</dbReference>
<evidence type="ECO:0000256" key="1">
    <source>
        <dbReference type="ARBA" id="ARBA00008857"/>
    </source>
</evidence>
<evidence type="ECO:0000313" key="9">
    <source>
        <dbReference type="Proteomes" id="UP000285120"/>
    </source>
</evidence>
<proteinExistence type="inferred from homology"/>
<dbReference type="InterPro" id="IPR010998">
    <property type="entry name" value="Integrase_recombinase_N"/>
</dbReference>
<dbReference type="RefSeq" id="WP_120193941.1">
    <property type="nucleotide sequence ID" value="NZ_RAPK01000010.1"/>
</dbReference>
<evidence type="ECO:0000256" key="4">
    <source>
        <dbReference type="ARBA" id="ARBA00023172"/>
    </source>
</evidence>
<comment type="caution">
    <text evidence="8">The sequence shown here is derived from an EMBL/GenBank/DDBJ whole genome shotgun (WGS) entry which is preliminary data.</text>
</comment>
<accession>A0A419V0E9</accession>
<gene>
    <name evidence="8" type="ORF">ATL39_2805</name>
</gene>
<dbReference type="EMBL" id="RAPK01000010">
    <property type="protein sequence ID" value="RKD71408.1"/>
    <property type="molecule type" value="Genomic_DNA"/>
</dbReference>
<feature type="domain" description="Tyr recombinase" evidence="6">
    <location>
        <begin position="174"/>
        <end position="378"/>
    </location>
</feature>
<dbReference type="GO" id="GO:0015074">
    <property type="term" value="P:DNA integration"/>
    <property type="evidence" value="ECO:0007669"/>
    <property type="project" value="UniProtKB-KW"/>
</dbReference>
<evidence type="ECO:0000259" key="6">
    <source>
        <dbReference type="PROSITE" id="PS51898"/>
    </source>
</evidence>
<evidence type="ECO:0000256" key="5">
    <source>
        <dbReference type="PROSITE-ProRule" id="PRU01248"/>
    </source>
</evidence>
<dbReference type="InterPro" id="IPR050090">
    <property type="entry name" value="Tyrosine_recombinase_XerCD"/>
</dbReference>
<dbReference type="Proteomes" id="UP000285120">
    <property type="component" value="Unassembled WGS sequence"/>
</dbReference>
<dbReference type="InterPro" id="IPR004107">
    <property type="entry name" value="Integrase_SAM-like_N"/>
</dbReference>
<dbReference type="InterPro" id="IPR013762">
    <property type="entry name" value="Integrase-like_cat_sf"/>
</dbReference>
<reference evidence="8 9" key="1">
    <citation type="submission" date="2018-09" db="EMBL/GenBank/DDBJ databases">
        <title>Genomic Encyclopedia of Archaeal and Bacterial Type Strains, Phase II (KMG-II): from individual species to whole genera.</title>
        <authorList>
            <person name="Goeker M."/>
        </authorList>
    </citation>
    <scope>NUCLEOTIDE SEQUENCE [LARGE SCALE GENOMIC DNA]</scope>
    <source>
        <strain evidence="8 9">DSM 17008</strain>
    </source>
</reference>
<dbReference type="InterPro" id="IPR044068">
    <property type="entry name" value="CB"/>
</dbReference>
<keyword evidence="3 5" id="KW-0238">DNA-binding</keyword>
<dbReference type="PANTHER" id="PTHR30349">
    <property type="entry name" value="PHAGE INTEGRASE-RELATED"/>
    <property type="match status" value="1"/>
</dbReference>
<keyword evidence="9" id="KW-1185">Reference proteome</keyword>
<dbReference type="Gene3D" id="1.10.150.130">
    <property type="match status" value="1"/>
</dbReference>
<organism evidence="8 9">
    <name type="scientific">Sinobaca qinghaiensis</name>
    <dbReference type="NCBI Taxonomy" id="342944"/>
    <lineage>
        <taxon>Bacteria</taxon>
        <taxon>Bacillati</taxon>
        <taxon>Bacillota</taxon>
        <taxon>Bacilli</taxon>
        <taxon>Bacillales</taxon>
        <taxon>Sporolactobacillaceae</taxon>
        <taxon>Sinobaca</taxon>
    </lineage>
</organism>
<dbReference type="OrthoDB" id="9803188at2"/>
<dbReference type="InterPro" id="IPR011010">
    <property type="entry name" value="DNA_brk_join_enz"/>
</dbReference>
<feature type="domain" description="Core-binding (CB)" evidence="7">
    <location>
        <begin position="63"/>
        <end position="144"/>
    </location>
</feature>
<dbReference type="CDD" id="cd01189">
    <property type="entry name" value="INT_ICEBs1_C_like"/>
    <property type="match status" value="1"/>
</dbReference>
<dbReference type="SUPFAM" id="SSF56349">
    <property type="entry name" value="DNA breaking-rejoining enzymes"/>
    <property type="match status" value="1"/>
</dbReference>
<dbReference type="Pfam" id="PF00589">
    <property type="entry name" value="Phage_integrase"/>
    <property type="match status" value="1"/>
</dbReference>
<sequence>MKGHVYKRGKTWTYTVDLGKNPATGKRQQKSKGGFKTKKEAQAASIKAQQEINEETFVDEQAILFKDFADQWLNMYASSVKVSSVRVRKIEMKRLCDYFGYVKLKDINGVRYQKVLYDLQQKGYSNSSIDGVHSTGRMIFKKALEFELIKKNPTEFAKVPRKIDSVQELETRNKDIKYLEKHELAAFLKAAKNEGLQYDYLIFSLLAYSGMRAGELLALKWNDINFNESTINITKTLYNPKNREKEFELLTPKTSGSVRKIKIDEDILSLLKKHKKEQTEWKMMTRDEYVDQNFIITRMSGYPETIKKIAIRMKRLLKLIKIERNLTPHSFRHTHTSLLIEAGVGIKEIQQRLGHTDIETTMNIYAHMTKEMEEKASHKFSELMRSLK</sequence>